<protein>
    <submittedName>
        <fullName evidence="1">ERF superfamily</fullName>
    </submittedName>
</protein>
<evidence type="ECO:0000313" key="3">
    <source>
        <dbReference type="Proteomes" id="UP000254232"/>
    </source>
</evidence>
<organism evidence="1 3">
    <name type="scientific">Gallibacterium anatis</name>
    <dbReference type="NCBI Taxonomy" id="750"/>
    <lineage>
        <taxon>Bacteria</taxon>
        <taxon>Pseudomonadati</taxon>
        <taxon>Pseudomonadota</taxon>
        <taxon>Gammaproteobacteria</taxon>
        <taxon>Pasteurellales</taxon>
        <taxon>Pasteurellaceae</taxon>
        <taxon>Gallibacterium</taxon>
    </lineage>
</organism>
<dbReference type="Pfam" id="PF04404">
    <property type="entry name" value="ERF"/>
    <property type="match status" value="1"/>
</dbReference>
<proteinExistence type="predicted"/>
<evidence type="ECO:0000313" key="2">
    <source>
        <dbReference type="EMBL" id="STO61158.1"/>
    </source>
</evidence>
<dbReference type="EMBL" id="UGGZ01000001">
    <property type="protein sequence ID" value="STO37615.1"/>
    <property type="molecule type" value="Genomic_DNA"/>
</dbReference>
<dbReference type="Proteomes" id="UP000254232">
    <property type="component" value="Unassembled WGS sequence"/>
</dbReference>
<dbReference type="AlphaFoldDB" id="A0A377H4V2"/>
<sequence length="214" mass="24262">MMSSVYQKLAQARVELRKKNLKKSGKNKHTGFEYFELGDFLPEINNIFNEIGLCSVISFTSELATLTIYNVENDEKIVFTSPMAPAEVRGCQPIQNLGAVQTYQRRYLYLSALEIVESDQLDPDVGNPENQKPKQVNQVNTPAKNVANQKVKPPKEEVWQKFLTRTNSITSIEELDEHWNSSDAFLSKSYPDLREAAYAAYVSKYSALEAIKGE</sequence>
<reference evidence="1 3" key="1">
    <citation type="submission" date="2018-06" db="EMBL/GenBank/DDBJ databases">
        <authorList>
            <consortium name="Pathogen Informatics"/>
            <person name="Doyle S."/>
        </authorList>
    </citation>
    <scope>NUCLEOTIDE SEQUENCE [LARGE SCALE GENOMIC DNA]</scope>
    <source>
        <strain evidence="1 3">NCTC11413</strain>
    </source>
</reference>
<accession>A0A377H4V2</accession>
<dbReference type="EMBL" id="UGGZ01000002">
    <property type="protein sequence ID" value="STO61158.1"/>
    <property type="molecule type" value="Genomic_DNA"/>
</dbReference>
<name>A0A377H4V2_9PAST</name>
<dbReference type="InterPro" id="IPR007499">
    <property type="entry name" value="ERF_bacteria_virus"/>
</dbReference>
<evidence type="ECO:0000313" key="1">
    <source>
        <dbReference type="EMBL" id="STO37615.1"/>
    </source>
</evidence>
<gene>
    <name evidence="1" type="ORF">NCTC11413_00728</name>
    <name evidence="2" type="ORF">NCTC11413_02516</name>
</gene>